<gene>
    <name evidence="2" type="ORF">EJ03DRAFT_124930</name>
</gene>
<accession>A0A6G1LM67</accession>
<sequence>MHFHLRSCLLTAALSGLLPTTDADPPCLASEVGSLVISAQPLARIRTSNEHVLAPKHLWGSHHSRPPNGNTEADCCPYRLALSLQESPGRSEPLQLAQDDKASQTRHCCGLKTTAAPTIKSTAPWSARN</sequence>
<feature type="chain" id="PRO_5026163401" evidence="1">
    <location>
        <begin position="24"/>
        <end position="129"/>
    </location>
</feature>
<protein>
    <submittedName>
        <fullName evidence="2">Uncharacterized protein</fullName>
    </submittedName>
</protein>
<dbReference type="EMBL" id="ML995811">
    <property type="protein sequence ID" value="KAF2773264.1"/>
    <property type="molecule type" value="Genomic_DNA"/>
</dbReference>
<evidence type="ECO:0000256" key="1">
    <source>
        <dbReference type="SAM" id="SignalP"/>
    </source>
</evidence>
<feature type="signal peptide" evidence="1">
    <location>
        <begin position="1"/>
        <end position="23"/>
    </location>
</feature>
<keyword evidence="1" id="KW-0732">Signal</keyword>
<dbReference type="AlphaFoldDB" id="A0A6G1LM67"/>
<organism evidence="2 3">
    <name type="scientific">Teratosphaeria nubilosa</name>
    <dbReference type="NCBI Taxonomy" id="161662"/>
    <lineage>
        <taxon>Eukaryota</taxon>
        <taxon>Fungi</taxon>
        <taxon>Dikarya</taxon>
        <taxon>Ascomycota</taxon>
        <taxon>Pezizomycotina</taxon>
        <taxon>Dothideomycetes</taxon>
        <taxon>Dothideomycetidae</taxon>
        <taxon>Mycosphaerellales</taxon>
        <taxon>Teratosphaeriaceae</taxon>
        <taxon>Teratosphaeria</taxon>
    </lineage>
</organism>
<proteinExistence type="predicted"/>
<keyword evidence="3" id="KW-1185">Reference proteome</keyword>
<evidence type="ECO:0000313" key="2">
    <source>
        <dbReference type="EMBL" id="KAF2773264.1"/>
    </source>
</evidence>
<evidence type="ECO:0000313" key="3">
    <source>
        <dbReference type="Proteomes" id="UP000799436"/>
    </source>
</evidence>
<reference evidence="2" key="1">
    <citation type="journal article" date="2020" name="Stud. Mycol.">
        <title>101 Dothideomycetes genomes: a test case for predicting lifestyles and emergence of pathogens.</title>
        <authorList>
            <person name="Haridas S."/>
            <person name="Albert R."/>
            <person name="Binder M."/>
            <person name="Bloem J."/>
            <person name="Labutti K."/>
            <person name="Salamov A."/>
            <person name="Andreopoulos B."/>
            <person name="Baker S."/>
            <person name="Barry K."/>
            <person name="Bills G."/>
            <person name="Bluhm B."/>
            <person name="Cannon C."/>
            <person name="Castanera R."/>
            <person name="Culley D."/>
            <person name="Daum C."/>
            <person name="Ezra D."/>
            <person name="Gonzalez J."/>
            <person name="Henrissat B."/>
            <person name="Kuo A."/>
            <person name="Liang C."/>
            <person name="Lipzen A."/>
            <person name="Lutzoni F."/>
            <person name="Magnuson J."/>
            <person name="Mondo S."/>
            <person name="Nolan M."/>
            <person name="Ohm R."/>
            <person name="Pangilinan J."/>
            <person name="Park H.-J."/>
            <person name="Ramirez L."/>
            <person name="Alfaro M."/>
            <person name="Sun H."/>
            <person name="Tritt A."/>
            <person name="Yoshinaga Y."/>
            <person name="Zwiers L.-H."/>
            <person name="Turgeon B."/>
            <person name="Goodwin S."/>
            <person name="Spatafora J."/>
            <person name="Crous P."/>
            <person name="Grigoriev I."/>
        </authorList>
    </citation>
    <scope>NUCLEOTIDE SEQUENCE</scope>
    <source>
        <strain evidence="2">CBS 116005</strain>
    </source>
</reference>
<dbReference type="Proteomes" id="UP000799436">
    <property type="component" value="Unassembled WGS sequence"/>
</dbReference>
<name>A0A6G1LM67_9PEZI</name>